<evidence type="ECO:0000313" key="12">
    <source>
        <dbReference type="EMBL" id="KAG2464325.1"/>
    </source>
</evidence>
<protein>
    <recommendedName>
        <fullName evidence="4">NIF3-like protein 1</fullName>
    </recommendedName>
</protein>
<comment type="function">
    <text evidence="9">May function as a transcriptional corepressor through its interaction with COPS2, negatively regulating the expression of genes involved in neuronal differentiation.</text>
</comment>
<feature type="binding site" evidence="11">
    <location>
        <position position="398"/>
    </location>
    <ligand>
        <name>a divalent metal cation</name>
        <dbReference type="ChEBI" id="CHEBI:60240"/>
        <label>1</label>
    </ligand>
</feature>
<keyword evidence="13" id="KW-1185">Reference proteome</keyword>
<feature type="binding site" evidence="11">
    <location>
        <position position="186"/>
    </location>
    <ligand>
        <name>a divalent metal cation</name>
        <dbReference type="ChEBI" id="CHEBI:60240"/>
        <label>1</label>
    </ligand>
</feature>
<dbReference type="Pfam" id="PF01784">
    <property type="entry name" value="DUF34_NIF3"/>
    <property type="match status" value="1"/>
</dbReference>
<organism evidence="12 13">
    <name type="scientific">Polypterus senegalus</name>
    <name type="common">Senegal bichir</name>
    <dbReference type="NCBI Taxonomy" id="55291"/>
    <lineage>
        <taxon>Eukaryota</taxon>
        <taxon>Metazoa</taxon>
        <taxon>Chordata</taxon>
        <taxon>Craniata</taxon>
        <taxon>Vertebrata</taxon>
        <taxon>Euteleostomi</taxon>
        <taxon>Actinopterygii</taxon>
        <taxon>Polypteriformes</taxon>
        <taxon>Polypteridae</taxon>
        <taxon>Polypterus</taxon>
    </lineage>
</organism>
<dbReference type="Gene3D" id="3.40.1390.30">
    <property type="entry name" value="NIF3 (NGG1p interacting factor 3)-like"/>
    <property type="match status" value="2"/>
</dbReference>
<gene>
    <name evidence="12" type="primary">Nif3l1</name>
    <name evidence="12" type="ORF">GTO96_0002239</name>
</gene>
<dbReference type="InterPro" id="IPR017222">
    <property type="entry name" value="DUF34/NIF3_animal"/>
</dbReference>
<dbReference type="InterPro" id="IPR036069">
    <property type="entry name" value="DUF34/NIF3_sf"/>
</dbReference>
<evidence type="ECO:0000256" key="4">
    <source>
        <dbReference type="ARBA" id="ARBA00019069"/>
    </source>
</evidence>
<sequence length="432" mass="47042">MALLESGSVTLQRPEGQSQVEKEAVITNFVFPNLFQIFDFMKLRLLTQLCLVSYKTLIPTFFPKRSLNSVSRMSFQLGMDLHMVISNLEKLAPLSLAESWDNVGLLIEPSSPHIVKTMMLTNDLTEQVMDEALEKKVNFILSYHPPIFRPLKRLRSGTVRGAWKERLVVRALEGRVAVYSPHTACDCVCGGVNDWLGQALGLGSVVPISHSIASSTPSGASHRLELSIGRDVDAEEIISHLKSVEGAGVQVCTVRSNSEDLLRVMVNCTGPALARALGLLAPYTSVYQTVEVLALSKPPVPNAGPGRLCTLDEPVTIATALQRIKAHLRLQHVRLALGAQCTLESLVRTMAVCAGSGSSVLNGVKADLYLTGEMSHHDVLDAVATGTSVVLCDHSNTERGYLSQLGDRLKTQLEGKVDVLISERDRDPLQVM</sequence>
<dbReference type="GO" id="GO:0005634">
    <property type="term" value="C:nucleus"/>
    <property type="evidence" value="ECO:0007669"/>
    <property type="project" value="UniProtKB-SubCell"/>
</dbReference>
<feature type="binding site" evidence="11">
    <location>
        <position position="144"/>
    </location>
    <ligand>
        <name>a divalent metal cation</name>
        <dbReference type="ChEBI" id="CHEBI:60240"/>
        <label>1</label>
    </ligand>
</feature>
<evidence type="ECO:0000256" key="1">
    <source>
        <dbReference type="ARBA" id="ARBA00004123"/>
    </source>
</evidence>
<dbReference type="InterPro" id="IPR002678">
    <property type="entry name" value="DUF34/NIF3"/>
</dbReference>
<comment type="subunit">
    <text evidence="10">Homodimer. Interacts with COPS2. Interacts with THOC7.</text>
</comment>
<keyword evidence="6" id="KW-0597">Phosphoprotein</keyword>
<dbReference type="GO" id="GO:0046872">
    <property type="term" value="F:metal ion binding"/>
    <property type="evidence" value="ECO:0007669"/>
    <property type="project" value="UniProtKB-KW"/>
</dbReference>
<dbReference type="GO" id="GO:0005739">
    <property type="term" value="C:mitochondrion"/>
    <property type="evidence" value="ECO:0007669"/>
    <property type="project" value="TreeGrafter"/>
</dbReference>
<evidence type="ECO:0000313" key="13">
    <source>
        <dbReference type="Proteomes" id="UP000886611"/>
    </source>
</evidence>
<evidence type="ECO:0000256" key="10">
    <source>
        <dbReference type="ARBA" id="ARBA00062046"/>
    </source>
</evidence>
<dbReference type="NCBIfam" id="TIGR00486">
    <property type="entry name" value="YbgI_SA1388"/>
    <property type="match status" value="1"/>
</dbReference>
<dbReference type="Proteomes" id="UP000886611">
    <property type="component" value="Unassembled WGS sequence"/>
</dbReference>
<dbReference type="EMBL" id="JAATIS010003638">
    <property type="protein sequence ID" value="KAG2464325.1"/>
    <property type="molecule type" value="Genomic_DNA"/>
</dbReference>
<evidence type="ECO:0000256" key="8">
    <source>
        <dbReference type="ARBA" id="ARBA00023242"/>
    </source>
</evidence>
<reference evidence="12 13" key="1">
    <citation type="journal article" date="2021" name="Cell">
        <title>Tracing the genetic footprints of vertebrate landing in non-teleost ray-finned fishes.</title>
        <authorList>
            <person name="Bi X."/>
            <person name="Wang K."/>
            <person name="Yang L."/>
            <person name="Pan H."/>
            <person name="Jiang H."/>
            <person name="Wei Q."/>
            <person name="Fang M."/>
            <person name="Yu H."/>
            <person name="Zhu C."/>
            <person name="Cai Y."/>
            <person name="He Y."/>
            <person name="Gan X."/>
            <person name="Zeng H."/>
            <person name="Yu D."/>
            <person name="Zhu Y."/>
            <person name="Jiang H."/>
            <person name="Qiu Q."/>
            <person name="Yang H."/>
            <person name="Zhang Y.E."/>
            <person name="Wang W."/>
            <person name="Zhu M."/>
            <person name="He S."/>
            <person name="Zhang G."/>
        </authorList>
    </citation>
    <scope>NUCLEOTIDE SEQUENCE [LARGE SCALE GENOMIC DNA]</scope>
    <source>
        <strain evidence="12">Bchr_013</strain>
    </source>
</reference>
<dbReference type="AlphaFoldDB" id="A0A8X7X8N8"/>
<evidence type="ECO:0000256" key="9">
    <source>
        <dbReference type="ARBA" id="ARBA00059551"/>
    </source>
</evidence>
<keyword evidence="11" id="KW-0479">Metal-binding</keyword>
<comment type="similarity">
    <text evidence="3">Belongs to the GTP cyclohydrolase I type 2/NIF3 family.</text>
</comment>
<dbReference type="GO" id="GO:0006355">
    <property type="term" value="P:regulation of DNA-templated transcription"/>
    <property type="evidence" value="ECO:0007669"/>
    <property type="project" value="UniProtKB-ARBA"/>
</dbReference>
<dbReference type="PIRSF" id="PIRSF037490">
    <property type="entry name" value="UCP037490_NIF3_euk"/>
    <property type="match status" value="1"/>
</dbReference>
<dbReference type="SUPFAM" id="SSF102705">
    <property type="entry name" value="NIF3 (NGG1p interacting factor 3)-like"/>
    <property type="match status" value="1"/>
</dbReference>
<feature type="non-terminal residue" evidence="12">
    <location>
        <position position="1"/>
    </location>
</feature>
<comment type="subcellular location">
    <subcellularLocation>
        <location evidence="2">Cytoplasm</location>
    </subcellularLocation>
    <subcellularLocation>
        <location evidence="1">Nucleus</location>
    </subcellularLocation>
</comment>
<evidence type="ECO:0000256" key="7">
    <source>
        <dbReference type="ARBA" id="ARBA00022990"/>
    </source>
</evidence>
<name>A0A8X7X8N8_POLSE</name>
<dbReference type="PANTHER" id="PTHR13799:SF13">
    <property type="entry name" value="NIF3-LIKE PROTEIN 1"/>
    <property type="match status" value="1"/>
</dbReference>
<accession>A0A8X7X8N8</accession>
<evidence type="ECO:0000256" key="6">
    <source>
        <dbReference type="ARBA" id="ARBA00022553"/>
    </source>
</evidence>
<dbReference type="FunFam" id="3.40.1390.30:FF:000004">
    <property type="entry name" value="NIF3-like protein 1"/>
    <property type="match status" value="1"/>
</dbReference>
<keyword evidence="7" id="KW-0007">Acetylation</keyword>
<feature type="binding site" evidence="11">
    <location>
        <position position="394"/>
    </location>
    <ligand>
        <name>a divalent metal cation</name>
        <dbReference type="ChEBI" id="CHEBI:60240"/>
        <label>1</label>
    </ligand>
</feature>
<dbReference type="PANTHER" id="PTHR13799">
    <property type="entry name" value="NGG1 INTERACTING FACTOR 3"/>
    <property type="match status" value="1"/>
</dbReference>
<evidence type="ECO:0000256" key="3">
    <source>
        <dbReference type="ARBA" id="ARBA00006964"/>
    </source>
</evidence>
<dbReference type="FunFam" id="3.40.1390.30:FF:000001">
    <property type="entry name" value="GTP cyclohydrolase 1 type 2"/>
    <property type="match status" value="1"/>
</dbReference>
<evidence type="ECO:0000256" key="2">
    <source>
        <dbReference type="ARBA" id="ARBA00004496"/>
    </source>
</evidence>
<evidence type="ECO:0000256" key="11">
    <source>
        <dbReference type="PIRSR" id="PIRSR602678-1"/>
    </source>
</evidence>
<comment type="caution">
    <text evidence="12">The sequence shown here is derived from an EMBL/GenBank/DDBJ whole genome shotgun (WGS) entry which is preliminary data.</text>
</comment>
<keyword evidence="8" id="KW-0539">Nucleus</keyword>
<evidence type="ECO:0000256" key="5">
    <source>
        <dbReference type="ARBA" id="ARBA00022490"/>
    </source>
</evidence>
<feature type="non-terminal residue" evidence="12">
    <location>
        <position position="432"/>
    </location>
</feature>
<proteinExistence type="inferred from homology"/>
<keyword evidence="5" id="KW-0963">Cytoplasm</keyword>